<evidence type="ECO:0008006" key="3">
    <source>
        <dbReference type="Google" id="ProtNLM"/>
    </source>
</evidence>
<gene>
    <name evidence="1" type="ORF">ACFP3U_20500</name>
</gene>
<dbReference type="PANTHER" id="PTHR34301">
    <property type="entry name" value="DNA-BINDING PROTEIN-RELATED"/>
    <property type="match status" value="1"/>
</dbReference>
<name>A0ABW0X7X3_9ACTN</name>
<accession>A0ABW0X7X3</accession>
<protein>
    <recommendedName>
        <fullName evidence="3">Orc1-like AAA ATPase domain-containing protein</fullName>
    </recommendedName>
</protein>
<proteinExistence type="predicted"/>
<dbReference type="RefSeq" id="WP_371517302.1">
    <property type="nucleotide sequence ID" value="NZ_JBHSOF010000026.1"/>
</dbReference>
<reference evidence="2" key="1">
    <citation type="journal article" date="2019" name="Int. J. Syst. Evol. Microbiol.">
        <title>The Global Catalogue of Microorganisms (GCM) 10K type strain sequencing project: providing services to taxonomists for standard genome sequencing and annotation.</title>
        <authorList>
            <consortium name="The Broad Institute Genomics Platform"/>
            <consortium name="The Broad Institute Genome Sequencing Center for Infectious Disease"/>
            <person name="Wu L."/>
            <person name="Ma J."/>
        </authorList>
    </citation>
    <scope>NUCLEOTIDE SEQUENCE [LARGE SCALE GENOMIC DNA]</scope>
    <source>
        <strain evidence="2">CGMCC 4.1437</strain>
    </source>
</reference>
<dbReference type="EMBL" id="JBHSOF010000026">
    <property type="protein sequence ID" value="MFC5665349.1"/>
    <property type="molecule type" value="Genomic_DNA"/>
</dbReference>
<evidence type="ECO:0000313" key="2">
    <source>
        <dbReference type="Proteomes" id="UP001595975"/>
    </source>
</evidence>
<dbReference type="PANTHER" id="PTHR34301:SF8">
    <property type="entry name" value="ATPASE DOMAIN-CONTAINING PROTEIN"/>
    <property type="match status" value="1"/>
</dbReference>
<dbReference type="Gene3D" id="3.40.50.300">
    <property type="entry name" value="P-loop containing nucleotide triphosphate hydrolases"/>
    <property type="match status" value="1"/>
</dbReference>
<dbReference type="InterPro" id="IPR027417">
    <property type="entry name" value="P-loop_NTPase"/>
</dbReference>
<keyword evidence="2" id="KW-1185">Reference proteome</keyword>
<evidence type="ECO:0000313" key="1">
    <source>
        <dbReference type="EMBL" id="MFC5665349.1"/>
    </source>
</evidence>
<dbReference type="Proteomes" id="UP001595975">
    <property type="component" value="Unassembled WGS sequence"/>
</dbReference>
<organism evidence="1 2">
    <name type="scientific">Kitasatospora misakiensis</name>
    <dbReference type="NCBI Taxonomy" id="67330"/>
    <lineage>
        <taxon>Bacteria</taxon>
        <taxon>Bacillati</taxon>
        <taxon>Actinomycetota</taxon>
        <taxon>Actinomycetes</taxon>
        <taxon>Kitasatosporales</taxon>
        <taxon>Streptomycetaceae</taxon>
        <taxon>Kitasatospora</taxon>
    </lineage>
</organism>
<dbReference type="SUPFAM" id="SSF52540">
    <property type="entry name" value="P-loop containing nucleoside triphosphate hydrolases"/>
    <property type="match status" value="1"/>
</dbReference>
<comment type="caution">
    <text evidence="1">The sequence shown here is derived from an EMBL/GenBank/DDBJ whole genome shotgun (WGS) entry which is preliminary data.</text>
</comment>
<sequence length="371" mass="39438">MRDSTGPFEYDGPVAGDQVVDRCREAEMIKAWAREGRLMALVAPRRFGKTSLIHKIAAEGQRDGLTVVTADLFGVASFSDLVLRLERAWASYAPEVVRPAVSKILAASQAGVSITGSGFASAMDSRPAADPLAALNALLELPSLLAQREGGRTLIVLDEFQSAAGVPGAEALIRQHACRQRAAVSYLFSGSRPDMLSTGSAEGEGEPVSALRLGRLPKAKLRESIQERFATAGDRDVTGVLDELLAAGEGHPQRTMLLAHLLWQEVPAGEPATSDHLDAAIAAALRQIDPEARATMSGLSVGQRKVLRAVAEYGAPMAARAVRTLGLPKTTAQKAAPHLVASGLIEDTSQGWRVIDPLLARWIQTNYGTRA</sequence>